<dbReference type="Gene3D" id="1.10.3470.10">
    <property type="entry name" value="ABC transporter involved in vitamin B12 uptake, BtuC"/>
    <property type="match status" value="1"/>
</dbReference>
<organism evidence="9 10">
    <name type="scientific">Micromonospora tulbaghiae</name>
    <dbReference type="NCBI Taxonomy" id="479978"/>
    <lineage>
        <taxon>Bacteria</taxon>
        <taxon>Bacillati</taxon>
        <taxon>Actinomycetota</taxon>
        <taxon>Actinomycetes</taxon>
        <taxon>Micromonosporales</taxon>
        <taxon>Micromonosporaceae</taxon>
        <taxon>Micromonospora</taxon>
    </lineage>
</organism>
<evidence type="ECO:0000256" key="8">
    <source>
        <dbReference type="SAM" id="Phobius"/>
    </source>
</evidence>
<feature type="transmembrane region" description="Helical" evidence="8">
    <location>
        <begin position="117"/>
        <end position="140"/>
    </location>
</feature>
<feature type="transmembrane region" description="Helical" evidence="8">
    <location>
        <begin position="146"/>
        <end position="163"/>
    </location>
</feature>
<evidence type="ECO:0000313" key="10">
    <source>
        <dbReference type="Proteomes" id="UP000267804"/>
    </source>
</evidence>
<dbReference type="EMBL" id="CP024087">
    <property type="protein sequence ID" value="AYF30014.1"/>
    <property type="molecule type" value="Genomic_DNA"/>
</dbReference>
<dbReference type="Proteomes" id="UP000267804">
    <property type="component" value="Chromosome"/>
</dbReference>
<keyword evidence="4" id="KW-1003">Cell membrane</keyword>
<dbReference type="GO" id="GO:0005886">
    <property type="term" value="C:plasma membrane"/>
    <property type="evidence" value="ECO:0007669"/>
    <property type="project" value="UniProtKB-SubCell"/>
</dbReference>
<dbReference type="GO" id="GO:0022857">
    <property type="term" value="F:transmembrane transporter activity"/>
    <property type="evidence" value="ECO:0007669"/>
    <property type="project" value="InterPro"/>
</dbReference>
<dbReference type="PANTHER" id="PTHR30472">
    <property type="entry name" value="FERRIC ENTEROBACTIN TRANSPORT SYSTEM PERMEASE PROTEIN"/>
    <property type="match status" value="1"/>
</dbReference>
<accession>A0A386WU73</accession>
<evidence type="ECO:0000256" key="7">
    <source>
        <dbReference type="ARBA" id="ARBA00023136"/>
    </source>
</evidence>
<evidence type="ECO:0000256" key="5">
    <source>
        <dbReference type="ARBA" id="ARBA00022692"/>
    </source>
</evidence>
<sequence>MTKATSSPATHDAPPAGEKSGVLRGAVACAALAVALVLACLVSVGSGQVPVPVGTVADVLLHRLTGWGEITWDVTAEDIVVNLRLPRVLLAVIVGAGLAVAGTLVQAIARNPLADPYLLGVSQGASVGAVAVIVLGTAGFGVTSTSMAAVLGAAASFALVAALGRAAGPDSVMRLLLAGVAVGYGLQAVVNLLLLMADSPGETSSALFWLVGSLGAAQWPMLALPAAVTLTVSGLAMAAGRHLDALLLGDETATSLGIRPQVLRAVLATLASIVTGALVAVSGAIGFVGLVVPHAVRLVLGAGHRRVLPAAALSGALFLVVADLLARTVLAPREMPIGVVTGVVGAPVLAFLLARRRRVAG</sequence>
<gene>
    <name evidence="9" type="ORF">CSH63_21615</name>
</gene>
<keyword evidence="6 8" id="KW-1133">Transmembrane helix</keyword>
<dbReference type="RefSeq" id="WP_120571840.1">
    <property type="nucleotide sequence ID" value="NZ_CP024087.1"/>
</dbReference>
<protein>
    <recommendedName>
        <fullName evidence="11">Iron complex transport system permease protein</fullName>
    </recommendedName>
</protein>
<comment type="similarity">
    <text evidence="2">Belongs to the binding-protein-dependent transport system permease family. FecCD subfamily.</text>
</comment>
<dbReference type="InterPro" id="IPR000522">
    <property type="entry name" value="ABC_transptr_permease_BtuC"/>
</dbReference>
<evidence type="ECO:0000256" key="3">
    <source>
        <dbReference type="ARBA" id="ARBA00022448"/>
    </source>
</evidence>
<dbReference type="FunFam" id="1.10.3470.10:FF:000001">
    <property type="entry name" value="Vitamin B12 ABC transporter permease BtuC"/>
    <property type="match status" value="1"/>
</dbReference>
<evidence type="ECO:0000256" key="4">
    <source>
        <dbReference type="ARBA" id="ARBA00022475"/>
    </source>
</evidence>
<proteinExistence type="inferred from homology"/>
<keyword evidence="5 8" id="KW-0812">Transmembrane</keyword>
<evidence type="ECO:0000256" key="1">
    <source>
        <dbReference type="ARBA" id="ARBA00004651"/>
    </source>
</evidence>
<feature type="transmembrane region" description="Helical" evidence="8">
    <location>
        <begin position="337"/>
        <end position="354"/>
    </location>
</feature>
<dbReference type="SUPFAM" id="SSF81345">
    <property type="entry name" value="ABC transporter involved in vitamin B12 uptake, BtuC"/>
    <property type="match status" value="1"/>
</dbReference>
<dbReference type="CDD" id="cd06550">
    <property type="entry name" value="TM_ABC_iron-siderophores_like"/>
    <property type="match status" value="1"/>
</dbReference>
<evidence type="ECO:0008006" key="11">
    <source>
        <dbReference type="Google" id="ProtNLM"/>
    </source>
</evidence>
<evidence type="ECO:0000256" key="6">
    <source>
        <dbReference type="ARBA" id="ARBA00022989"/>
    </source>
</evidence>
<dbReference type="InterPro" id="IPR037294">
    <property type="entry name" value="ABC_BtuC-like"/>
</dbReference>
<feature type="transmembrane region" description="Helical" evidence="8">
    <location>
        <begin position="307"/>
        <end position="325"/>
    </location>
</feature>
<dbReference type="GO" id="GO:0033214">
    <property type="term" value="P:siderophore-iron import into cell"/>
    <property type="evidence" value="ECO:0007669"/>
    <property type="project" value="TreeGrafter"/>
</dbReference>
<name>A0A386WU73_9ACTN</name>
<keyword evidence="7 8" id="KW-0472">Membrane</keyword>
<feature type="transmembrane region" description="Helical" evidence="8">
    <location>
        <begin position="265"/>
        <end position="287"/>
    </location>
</feature>
<feature type="transmembrane region" description="Helical" evidence="8">
    <location>
        <begin position="217"/>
        <end position="238"/>
    </location>
</feature>
<dbReference type="AlphaFoldDB" id="A0A386WU73"/>
<reference evidence="9 10" key="1">
    <citation type="submission" date="2017-10" db="EMBL/GenBank/DDBJ databases">
        <title>Integration of genomic and chemical information greatly accelerates assignment of the full stereostructure of myelolactone, a potent inhibitor of myeloma from a marine-derived Micromonospora.</title>
        <authorList>
            <person name="Kim M.C."/>
            <person name="Machado H."/>
            <person name="Jensen P.R."/>
            <person name="Fenical W."/>
        </authorList>
    </citation>
    <scope>NUCLEOTIDE SEQUENCE [LARGE SCALE GENOMIC DNA]</scope>
    <source>
        <strain evidence="9 10">CNY-010</strain>
    </source>
</reference>
<feature type="transmembrane region" description="Helical" evidence="8">
    <location>
        <begin position="21"/>
        <end position="44"/>
    </location>
</feature>
<dbReference type="PANTHER" id="PTHR30472:SF67">
    <property type="entry name" value="PERMEASE OF ABC TRANSPORTER-RELATED"/>
    <property type="match status" value="1"/>
</dbReference>
<evidence type="ECO:0000313" key="9">
    <source>
        <dbReference type="EMBL" id="AYF30014.1"/>
    </source>
</evidence>
<comment type="subcellular location">
    <subcellularLocation>
        <location evidence="1">Cell membrane</location>
        <topology evidence="1">Multi-pass membrane protein</topology>
    </subcellularLocation>
</comment>
<evidence type="ECO:0000256" key="2">
    <source>
        <dbReference type="ARBA" id="ARBA00007935"/>
    </source>
</evidence>
<keyword evidence="3" id="KW-0813">Transport</keyword>
<feature type="transmembrane region" description="Helical" evidence="8">
    <location>
        <begin position="88"/>
        <end position="105"/>
    </location>
</feature>
<dbReference type="KEGG" id="mtua:CSH63_21615"/>
<dbReference type="Pfam" id="PF01032">
    <property type="entry name" value="FecCD"/>
    <property type="match status" value="1"/>
</dbReference>
<feature type="transmembrane region" description="Helical" evidence="8">
    <location>
        <begin position="175"/>
        <end position="197"/>
    </location>
</feature>